<gene>
    <name evidence="1" type="ORF">F7310_04545</name>
</gene>
<dbReference type="AlphaFoldDB" id="A0A1L4BS57"/>
<dbReference type="EMBL" id="CP016796">
    <property type="protein sequence ID" value="API86671.1"/>
    <property type="molecule type" value="Genomic_DNA"/>
</dbReference>
<dbReference type="KEGG" id="frx:F7310_04545"/>
<protein>
    <submittedName>
        <fullName evidence="1">Uncharacterized protein</fullName>
    </submittedName>
</protein>
<organism evidence="1 2">
    <name type="scientific">Francisella uliginis</name>
    <dbReference type="NCBI Taxonomy" id="573570"/>
    <lineage>
        <taxon>Bacteria</taxon>
        <taxon>Pseudomonadati</taxon>
        <taxon>Pseudomonadota</taxon>
        <taxon>Gammaproteobacteria</taxon>
        <taxon>Thiotrichales</taxon>
        <taxon>Francisellaceae</taxon>
        <taxon>Francisella</taxon>
    </lineage>
</organism>
<reference evidence="1 2" key="1">
    <citation type="journal article" date="2016" name="Appl. Environ. Microbiol.">
        <title>Whole genome relationships among Francisella bacteria of diverse origin define new species and provide specific regions for detection.</title>
        <authorList>
            <person name="Challacombe J.F."/>
            <person name="Petersen J.M."/>
            <person name="Gallegos-Graves V."/>
            <person name="Hodge D."/>
            <person name="Pillai S."/>
            <person name="Kuske C.R."/>
        </authorList>
    </citation>
    <scope>NUCLEOTIDE SEQUENCE [LARGE SCALE GENOMIC DNA]</scope>
    <source>
        <strain evidence="2">TX07-7310</strain>
    </source>
</reference>
<dbReference type="Proteomes" id="UP000184222">
    <property type="component" value="Chromosome"/>
</dbReference>
<proteinExistence type="predicted"/>
<sequence>MELLLDKKVFISGKSMSYYDLYKITYDQKDLDKYYINIYEKLKGDTQVIDPVSDARYIFSKLYISSIDLHLETFYKVYVVKEYIDNMSLKQVRKIISETFFLVLDIIYKNMIVSFIRDYLENYDRFNICLVDTPELDIGDIESPVEIIRSYESNKYLSAITINSVFKSWETLKSAKENNIYLFKKIDKPLPASFNRRVLNSLQYNVYDFSNLTVKQIAFMIYNRWVMYIDWTRLQLTFDQKMLQVSIGYDNERIEKINIFLEQMLLDPINSNYLLESEKTIWFEKHKGSNIDIFFRRVQKLPYCLRAELVKNLELNIKLEKSNKSYSVFNTTNIESAKQKIKNYWIPKLRFLDLMLYEYMTGYSINEKHNYIQEKESSDDEREINSSRYKKYIEEIFHFDYLKDLMTVCLFDS</sequence>
<evidence type="ECO:0000313" key="2">
    <source>
        <dbReference type="Proteomes" id="UP000184222"/>
    </source>
</evidence>
<evidence type="ECO:0000313" key="1">
    <source>
        <dbReference type="EMBL" id="API86671.1"/>
    </source>
</evidence>
<name>A0A1L4BS57_9GAMM</name>
<keyword evidence="2" id="KW-1185">Reference proteome</keyword>
<accession>A0A1L4BS57</accession>